<sequence length="139" mass="15149">MTQVRRRWVTGYAARVARTTFWVSYVPAPFSSSASRLRTSARAVVVTPWAAPRKQYRVAGVVWFPLCGAPVSRGPLASGDAKALPYCAALAMEDLIVPHLRRIATSSNISLHGRSSEQRRVTAAAQCYLELSASPPTPH</sequence>
<protein>
    <submittedName>
        <fullName evidence="1">Uncharacterized protein</fullName>
    </submittedName>
</protein>
<accession>A0A5C3PP71</accession>
<organism evidence="1 2">
    <name type="scientific">Polyporus arcularius HHB13444</name>
    <dbReference type="NCBI Taxonomy" id="1314778"/>
    <lineage>
        <taxon>Eukaryota</taxon>
        <taxon>Fungi</taxon>
        <taxon>Dikarya</taxon>
        <taxon>Basidiomycota</taxon>
        <taxon>Agaricomycotina</taxon>
        <taxon>Agaricomycetes</taxon>
        <taxon>Polyporales</taxon>
        <taxon>Polyporaceae</taxon>
        <taxon>Polyporus</taxon>
    </lineage>
</organism>
<reference evidence="1 2" key="1">
    <citation type="journal article" date="2019" name="Nat. Ecol. Evol.">
        <title>Megaphylogeny resolves global patterns of mushroom evolution.</title>
        <authorList>
            <person name="Varga T."/>
            <person name="Krizsan K."/>
            <person name="Foldi C."/>
            <person name="Dima B."/>
            <person name="Sanchez-Garcia M."/>
            <person name="Sanchez-Ramirez S."/>
            <person name="Szollosi G.J."/>
            <person name="Szarkandi J.G."/>
            <person name="Papp V."/>
            <person name="Albert L."/>
            <person name="Andreopoulos W."/>
            <person name="Angelini C."/>
            <person name="Antonin V."/>
            <person name="Barry K.W."/>
            <person name="Bougher N.L."/>
            <person name="Buchanan P."/>
            <person name="Buyck B."/>
            <person name="Bense V."/>
            <person name="Catcheside P."/>
            <person name="Chovatia M."/>
            <person name="Cooper J."/>
            <person name="Damon W."/>
            <person name="Desjardin D."/>
            <person name="Finy P."/>
            <person name="Geml J."/>
            <person name="Haridas S."/>
            <person name="Hughes K."/>
            <person name="Justo A."/>
            <person name="Karasinski D."/>
            <person name="Kautmanova I."/>
            <person name="Kiss B."/>
            <person name="Kocsube S."/>
            <person name="Kotiranta H."/>
            <person name="LaButti K.M."/>
            <person name="Lechner B.E."/>
            <person name="Liimatainen K."/>
            <person name="Lipzen A."/>
            <person name="Lukacs Z."/>
            <person name="Mihaltcheva S."/>
            <person name="Morgado L.N."/>
            <person name="Niskanen T."/>
            <person name="Noordeloos M.E."/>
            <person name="Ohm R.A."/>
            <person name="Ortiz-Santana B."/>
            <person name="Ovrebo C."/>
            <person name="Racz N."/>
            <person name="Riley R."/>
            <person name="Savchenko A."/>
            <person name="Shiryaev A."/>
            <person name="Soop K."/>
            <person name="Spirin V."/>
            <person name="Szebenyi C."/>
            <person name="Tomsovsky M."/>
            <person name="Tulloss R.E."/>
            <person name="Uehling J."/>
            <person name="Grigoriev I.V."/>
            <person name="Vagvolgyi C."/>
            <person name="Papp T."/>
            <person name="Martin F.M."/>
            <person name="Miettinen O."/>
            <person name="Hibbett D.S."/>
            <person name="Nagy L.G."/>
        </authorList>
    </citation>
    <scope>NUCLEOTIDE SEQUENCE [LARGE SCALE GENOMIC DNA]</scope>
    <source>
        <strain evidence="1 2">HHB13444</strain>
    </source>
</reference>
<dbReference type="EMBL" id="ML211056">
    <property type="protein sequence ID" value="TFK90070.1"/>
    <property type="molecule type" value="Genomic_DNA"/>
</dbReference>
<evidence type="ECO:0000313" key="2">
    <source>
        <dbReference type="Proteomes" id="UP000308197"/>
    </source>
</evidence>
<dbReference type="Proteomes" id="UP000308197">
    <property type="component" value="Unassembled WGS sequence"/>
</dbReference>
<dbReference type="InParanoid" id="A0A5C3PP71"/>
<keyword evidence="2" id="KW-1185">Reference proteome</keyword>
<proteinExistence type="predicted"/>
<evidence type="ECO:0000313" key="1">
    <source>
        <dbReference type="EMBL" id="TFK90070.1"/>
    </source>
</evidence>
<dbReference type="AlphaFoldDB" id="A0A5C3PP71"/>
<gene>
    <name evidence="1" type="ORF">K466DRAFT_405733</name>
</gene>
<name>A0A5C3PP71_9APHY</name>